<comment type="cofactor">
    <cofactor evidence="1">
        <name>Mg(2+)</name>
        <dbReference type="ChEBI" id="CHEBI:18420"/>
    </cofactor>
</comment>
<evidence type="ECO:0000313" key="7">
    <source>
        <dbReference type="Proteomes" id="UP000813462"/>
    </source>
</evidence>
<dbReference type="InterPro" id="IPR001906">
    <property type="entry name" value="Terpene_synth_N"/>
</dbReference>
<name>A0A978VIS1_ZIZJJ</name>
<evidence type="ECO:0000259" key="4">
    <source>
        <dbReference type="Pfam" id="PF01397"/>
    </source>
</evidence>
<sequence length="450" mass="52089">MATEVGCMVTSIIPKFRPLSPSYGKPSNTTMRICCSQSNSNFVQQHHQRRSAQYQPTIWSYDFVQSLNTNDHVVRYEDEVKKLEKEVKCVLVIKNDEDGHALLLNKLELVDEIQRLGLGYRFKEDIKEVIDGIFNIWDDQGFDNTTAKISLYTAALGFRLLRHHGYQVSQELPLHQRMQRLEARWYIESYSKRSDPNQHLLQLAKLDFNMVQSIQQKELKDMSRWDVKAVEVLPEYMKLCFLALYNTVNQMVYETLKEQGQNSLPYLTKAWADMCKAFLVEAKWCHSKCTPTFEEYMENGWMSISGVLLLVHAYFLVSENISTHGVDCLENHHNLLHWPSIIFRLSNDLGTSAAEIQRGETANSISCSMRQNDQSEDCARKYLHNLMEESWKKMNMEIADGDSPFTKPFLDTAINLARISRCTYQYGDGHGAPDKRSKNRVLSLMIDPIQ</sequence>
<evidence type="ECO:0000313" key="6">
    <source>
        <dbReference type="EMBL" id="KAH7532990.1"/>
    </source>
</evidence>
<dbReference type="Pfam" id="PF03936">
    <property type="entry name" value="Terpene_synth_C"/>
    <property type="match status" value="1"/>
</dbReference>
<accession>A0A978VIS1</accession>
<dbReference type="GO" id="GO:0010333">
    <property type="term" value="F:terpene synthase activity"/>
    <property type="evidence" value="ECO:0007669"/>
    <property type="project" value="InterPro"/>
</dbReference>
<dbReference type="Gene3D" id="1.50.10.130">
    <property type="entry name" value="Terpene synthase, N-terminal domain"/>
    <property type="match status" value="2"/>
</dbReference>
<dbReference type="InterPro" id="IPR036965">
    <property type="entry name" value="Terpene_synth_N_sf"/>
</dbReference>
<dbReference type="Pfam" id="PF01397">
    <property type="entry name" value="Terpene_synth"/>
    <property type="match status" value="1"/>
</dbReference>
<reference evidence="6" key="1">
    <citation type="journal article" date="2021" name="Front. Plant Sci.">
        <title>Chromosome-Scale Genome Assembly for Chinese Sour Jujube and Insights Into Its Genome Evolution and Domestication Signature.</title>
        <authorList>
            <person name="Shen L.-Y."/>
            <person name="Luo H."/>
            <person name="Wang X.-L."/>
            <person name="Wang X.-M."/>
            <person name="Qiu X.-J."/>
            <person name="Liu H."/>
            <person name="Zhou S.-S."/>
            <person name="Jia K.-H."/>
            <person name="Nie S."/>
            <person name="Bao Y.-T."/>
            <person name="Zhang R.-G."/>
            <person name="Yun Q.-Z."/>
            <person name="Chai Y.-H."/>
            <person name="Lu J.-Y."/>
            <person name="Li Y."/>
            <person name="Zhao S.-W."/>
            <person name="Mao J.-F."/>
            <person name="Jia S.-G."/>
            <person name="Mao Y.-M."/>
        </authorList>
    </citation>
    <scope>NUCLEOTIDE SEQUENCE</scope>
    <source>
        <strain evidence="6">AT0</strain>
        <tissue evidence="6">Leaf</tissue>
    </source>
</reference>
<dbReference type="GO" id="GO:0000287">
    <property type="term" value="F:magnesium ion binding"/>
    <property type="evidence" value="ECO:0007669"/>
    <property type="project" value="InterPro"/>
</dbReference>
<dbReference type="PANTHER" id="PTHR31225">
    <property type="entry name" value="OS04G0344100 PROTEIN-RELATED"/>
    <property type="match status" value="1"/>
</dbReference>
<dbReference type="GO" id="GO:0016114">
    <property type="term" value="P:terpenoid biosynthetic process"/>
    <property type="evidence" value="ECO:0007669"/>
    <property type="project" value="InterPro"/>
</dbReference>
<protein>
    <submittedName>
        <fullName evidence="6">Uncharacterized protein</fullName>
    </submittedName>
</protein>
<dbReference type="SFLD" id="SFLDS00005">
    <property type="entry name" value="Isoprenoid_Synthase_Type_I"/>
    <property type="match status" value="1"/>
</dbReference>
<dbReference type="InterPro" id="IPR008930">
    <property type="entry name" value="Terpenoid_cyclase/PrenylTrfase"/>
</dbReference>
<dbReference type="SUPFAM" id="SSF48576">
    <property type="entry name" value="Terpenoid synthases"/>
    <property type="match status" value="1"/>
</dbReference>
<dbReference type="InterPro" id="IPR050148">
    <property type="entry name" value="Terpene_synthase-like"/>
</dbReference>
<keyword evidence="2" id="KW-0479">Metal-binding</keyword>
<proteinExistence type="predicted"/>
<organism evidence="6 7">
    <name type="scientific">Ziziphus jujuba var. spinosa</name>
    <dbReference type="NCBI Taxonomy" id="714518"/>
    <lineage>
        <taxon>Eukaryota</taxon>
        <taxon>Viridiplantae</taxon>
        <taxon>Streptophyta</taxon>
        <taxon>Embryophyta</taxon>
        <taxon>Tracheophyta</taxon>
        <taxon>Spermatophyta</taxon>
        <taxon>Magnoliopsida</taxon>
        <taxon>eudicotyledons</taxon>
        <taxon>Gunneridae</taxon>
        <taxon>Pentapetalae</taxon>
        <taxon>rosids</taxon>
        <taxon>fabids</taxon>
        <taxon>Rosales</taxon>
        <taxon>Rhamnaceae</taxon>
        <taxon>Paliureae</taxon>
        <taxon>Ziziphus</taxon>
    </lineage>
</organism>
<dbReference type="EMBL" id="JAEACU010000004">
    <property type="protein sequence ID" value="KAH7532990.1"/>
    <property type="molecule type" value="Genomic_DNA"/>
</dbReference>
<evidence type="ECO:0000256" key="1">
    <source>
        <dbReference type="ARBA" id="ARBA00001946"/>
    </source>
</evidence>
<dbReference type="Proteomes" id="UP000813462">
    <property type="component" value="Unassembled WGS sequence"/>
</dbReference>
<gene>
    <name evidence="6" type="ORF">FEM48_Zijuj04G0082000</name>
</gene>
<evidence type="ECO:0000259" key="5">
    <source>
        <dbReference type="Pfam" id="PF03936"/>
    </source>
</evidence>
<keyword evidence="3" id="KW-0460">Magnesium</keyword>
<dbReference type="InterPro" id="IPR008949">
    <property type="entry name" value="Isoprenoid_synthase_dom_sf"/>
</dbReference>
<dbReference type="InterPro" id="IPR005630">
    <property type="entry name" value="Terpene_synthase_metal-bd"/>
</dbReference>
<dbReference type="SUPFAM" id="SSF48239">
    <property type="entry name" value="Terpenoid cyclases/Protein prenyltransferases"/>
    <property type="match status" value="1"/>
</dbReference>
<dbReference type="SFLD" id="SFLDG01019">
    <property type="entry name" value="Terpene_Cyclase_Like_1_C_Termi"/>
    <property type="match status" value="1"/>
</dbReference>
<evidence type="ECO:0000256" key="2">
    <source>
        <dbReference type="ARBA" id="ARBA00022723"/>
    </source>
</evidence>
<dbReference type="PANTHER" id="PTHR31225:SF252">
    <property type="entry name" value="TERPENE SYNTHASE 12-RELATED"/>
    <property type="match status" value="1"/>
</dbReference>
<dbReference type="AlphaFoldDB" id="A0A978VIS1"/>
<dbReference type="InterPro" id="IPR034741">
    <property type="entry name" value="Terpene_cyclase-like_1_C"/>
</dbReference>
<dbReference type="Gene3D" id="1.10.600.10">
    <property type="entry name" value="Farnesyl Diphosphate Synthase"/>
    <property type="match status" value="2"/>
</dbReference>
<feature type="domain" description="Terpene synthase metal-binding" evidence="5">
    <location>
        <begin position="222"/>
        <end position="393"/>
    </location>
</feature>
<comment type="caution">
    <text evidence="6">The sequence shown here is derived from an EMBL/GenBank/DDBJ whole genome shotgun (WGS) entry which is preliminary data.</text>
</comment>
<feature type="domain" description="Terpene synthase N-terminal" evidence="4">
    <location>
        <begin position="58"/>
        <end position="171"/>
    </location>
</feature>
<evidence type="ECO:0000256" key="3">
    <source>
        <dbReference type="ARBA" id="ARBA00022842"/>
    </source>
</evidence>